<accession>A0A8S1UTP5</accession>
<keyword evidence="2" id="KW-1185">Reference proteome</keyword>
<proteinExistence type="predicted"/>
<gene>
    <name evidence="1" type="ORF">PPENT_87.1.T0480041</name>
</gene>
<dbReference type="EMBL" id="CAJJDO010000048">
    <property type="protein sequence ID" value="CAD8167854.1"/>
    <property type="molecule type" value="Genomic_DNA"/>
</dbReference>
<reference evidence="1" key="1">
    <citation type="submission" date="2021-01" db="EMBL/GenBank/DDBJ databases">
        <authorList>
            <consortium name="Genoscope - CEA"/>
            <person name="William W."/>
        </authorList>
    </citation>
    <scope>NUCLEOTIDE SEQUENCE</scope>
</reference>
<comment type="caution">
    <text evidence="1">The sequence shown here is derived from an EMBL/GenBank/DDBJ whole genome shotgun (WGS) entry which is preliminary data.</text>
</comment>
<evidence type="ECO:0000313" key="1">
    <source>
        <dbReference type="EMBL" id="CAD8167854.1"/>
    </source>
</evidence>
<name>A0A8S1UTP5_9CILI</name>
<dbReference type="Proteomes" id="UP000689195">
    <property type="component" value="Unassembled WGS sequence"/>
</dbReference>
<dbReference type="AlphaFoldDB" id="A0A8S1UTP5"/>
<protein>
    <submittedName>
        <fullName evidence="1">Uncharacterized protein</fullName>
    </submittedName>
</protein>
<evidence type="ECO:0000313" key="2">
    <source>
        <dbReference type="Proteomes" id="UP000689195"/>
    </source>
</evidence>
<sequence length="37" mass="4418">MQKAKLKLSQTKFNKKIIMIDKEFENKKIANIPRQIT</sequence>
<organism evidence="1 2">
    <name type="scientific">Paramecium pentaurelia</name>
    <dbReference type="NCBI Taxonomy" id="43138"/>
    <lineage>
        <taxon>Eukaryota</taxon>
        <taxon>Sar</taxon>
        <taxon>Alveolata</taxon>
        <taxon>Ciliophora</taxon>
        <taxon>Intramacronucleata</taxon>
        <taxon>Oligohymenophorea</taxon>
        <taxon>Peniculida</taxon>
        <taxon>Parameciidae</taxon>
        <taxon>Paramecium</taxon>
    </lineage>
</organism>